<dbReference type="InterPro" id="IPR038910">
    <property type="entry name" value="Hua1-like"/>
</dbReference>
<feature type="compositionally biased region" description="Low complexity" evidence="1">
    <location>
        <begin position="333"/>
        <end position="342"/>
    </location>
</feature>
<dbReference type="AlphaFoldDB" id="A0AA38UH78"/>
<dbReference type="EMBL" id="MU806201">
    <property type="protein sequence ID" value="KAJ3838127.1"/>
    <property type="molecule type" value="Genomic_DNA"/>
</dbReference>
<feature type="compositionally biased region" description="Pro residues" evidence="1">
    <location>
        <begin position="393"/>
        <end position="402"/>
    </location>
</feature>
<evidence type="ECO:0008006" key="4">
    <source>
        <dbReference type="Google" id="ProtNLM"/>
    </source>
</evidence>
<dbReference type="GO" id="GO:0005737">
    <property type="term" value="C:cytoplasm"/>
    <property type="evidence" value="ECO:0007669"/>
    <property type="project" value="TreeGrafter"/>
</dbReference>
<feature type="compositionally biased region" description="Pro residues" evidence="1">
    <location>
        <begin position="201"/>
        <end position="215"/>
    </location>
</feature>
<dbReference type="PANTHER" id="PTHR28031">
    <property type="entry name" value="PROLINE-RICH PROTEIN HUA1"/>
    <property type="match status" value="1"/>
</dbReference>
<evidence type="ECO:0000313" key="2">
    <source>
        <dbReference type="EMBL" id="KAJ3838127.1"/>
    </source>
</evidence>
<evidence type="ECO:0000313" key="3">
    <source>
        <dbReference type="Proteomes" id="UP001163846"/>
    </source>
</evidence>
<feature type="compositionally biased region" description="Polar residues" evidence="1">
    <location>
        <begin position="369"/>
        <end position="384"/>
    </location>
</feature>
<dbReference type="PANTHER" id="PTHR28031:SF1">
    <property type="entry name" value="PROLINE-RICH PROTEIN HUA1"/>
    <property type="match status" value="1"/>
</dbReference>
<proteinExistence type="predicted"/>
<dbReference type="Proteomes" id="UP001163846">
    <property type="component" value="Unassembled WGS sequence"/>
</dbReference>
<feature type="compositionally biased region" description="Low complexity" evidence="1">
    <location>
        <begin position="24"/>
        <end position="58"/>
    </location>
</feature>
<organism evidence="2 3">
    <name type="scientific">Lentinula raphanica</name>
    <dbReference type="NCBI Taxonomy" id="153919"/>
    <lineage>
        <taxon>Eukaryota</taxon>
        <taxon>Fungi</taxon>
        <taxon>Dikarya</taxon>
        <taxon>Basidiomycota</taxon>
        <taxon>Agaricomycotina</taxon>
        <taxon>Agaricomycetes</taxon>
        <taxon>Agaricomycetidae</taxon>
        <taxon>Agaricales</taxon>
        <taxon>Marasmiineae</taxon>
        <taxon>Omphalotaceae</taxon>
        <taxon>Lentinula</taxon>
    </lineage>
</organism>
<comment type="caution">
    <text evidence="2">The sequence shown here is derived from an EMBL/GenBank/DDBJ whole genome shotgun (WGS) entry which is preliminary data.</text>
</comment>
<feature type="compositionally biased region" description="Low complexity" evidence="1">
    <location>
        <begin position="403"/>
        <end position="413"/>
    </location>
</feature>
<feature type="region of interest" description="Disordered" evidence="1">
    <location>
        <begin position="1"/>
        <end position="286"/>
    </location>
</feature>
<protein>
    <recommendedName>
        <fullName evidence="4">Proline-rich protein</fullName>
    </recommendedName>
</protein>
<accession>A0AA38UH78</accession>
<gene>
    <name evidence="2" type="ORF">F5878DRAFT_184761</name>
</gene>
<keyword evidence="3" id="KW-1185">Reference proteome</keyword>
<name>A0AA38UH78_9AGAR</name>
<sequence length="469" mass="49660">MSTIAQSSRNPFRNPAITSTATGSSQTPPSLSSQVPVSSLASTPTGNSISTTSASTASPNGHPIVNRSSPSPSPPLASSSADVLNEELPPAYTAAPDSSHGEQTVEYGPRRPFQNPPTRPAPPQHPQSTGWSTVQNHVVHSPPPPSQPQSLWQQITGQLADQLTGLSTGSQSNRYEAYPPPHNTGYNYPTPPPSQSSWPSQTPPAPIEPPTLPPRPSRDASLASPTSEFARDFYAAGAGPSRDNDESAQYHPPPGPPPTGSQRPSDDDGRPTKTPVPGHPLLNHGRLLVYPPGYECDKCRNVGYKQNDPSNPCRKCWSKYAKPFSGAITYSSFKSSSAGSGKTFQRPLPSLHPPQAARPQNHSGYPGSSYAQNLGQGQNPHTTRPPSGSYPPQSQPPHPPAPNIQMVPGGYSPYGPPGPPPGSIVYTPGDPRLGGRLCWRCDGDGLIGGFLFQEQCPACGGIGRTYNWR</sequence>
<feature type="compositionally biased region" description="Polar residues" evidence="1">
    <location>
        <begin position="128"/>
        <end position="138"/>
    </location>
</feature>
<feature type="compositionally biased region" description="Pro residues" evidence="1">
    <location>
        <begin position="114"/>
        <end position="125"/>
    </location>
</feature>
<evidence type="ECO:0000256" key="1">
    <source>
        <dbReference type="SAM" id="MobiDB-lite"/>
    </source>
</evidence>
<feature type="compositionally biased region" description="Polar residues" evidence="1">
    <location>
        <begin position="1"/>
        <end position="23"/>
    </location>
</feature>
<feature type="region of interest" description="Disordered" evidence="1">
    <location>
        <begin position="333"/>
        <end position="428"/>
    </location>
</feature>
<reference evidence="2" key="1">
    <citation type="submission" date="2022-08" db="EMBL/GenBank/DDBJ databases">
        <authorList>
            <consortium name="DOE Joint Genome Institute"/>
            <person name="Min B."/>
            <person name="Riley R."/>
            <person name="Sierra-Patev S."/>
            <person name="Naranjo-Ortiz M."/>
            <person name="Looney B."/>
            <person name="Konkel Z."/>
            <person name="Slot J.C."/>
            <person name="Sakamoto Y."/>
            <person name="Steenwyk J.L."/>
            <person name="Rokas A."/>
            <person name="Carro J."/>
            <person name="Camarero S."/>
            <person name="Ferreira P."/>
            <person name="Molpeceres G."/>
            <person name="Ruiz-Duenas F.J."/>
            <person name="Serrano A."/>
            <person name="Henrissat B."/>
            <person name="Drula E."/>
            <person name="Hughes K.W."/>
            <person name="Mata J.L."/>
            <person name="Ishikawa N.K."/>
            <person name="Vargas-Isla R."/>
            <person name="Ushijima S."/>
            <person name="Smith C.A."/>
            <person name="Ahrendt S."/>
            <person name="Andreopoulos W."/>
            <person name="He G."/>
            <person name="Labutti K."/>
            <person name="Lipzen A."/>
            <person name="Ng V."/>
            <person name="Sandor L."/>
            <person name="Barry K."/>
            <person name="Martinez A.T."/>
            <person name="Xiao Y."/>
            <person name="Gibbons J.G."/>
            <person name="Terashima K."/>
            <person name="Hibbett D.S."/>
            <person name="Grigoriev I.V."/>
        </authorList>
    </citation>
    <scope>NUCLEOTIDE SEQUENCE</scope>
    <source>
        <strain evidence="2">TFB9207</strain>
    </source>
</reference>
<feature type="compositionally biased region" description="Polar residues" evidence="1">
    <location>
        <begin position="151"/>
        <end position="174"/>
    </location>
</feature>